<sequence length="136" mass="15069">MPTIYLISYSSDAVMNWAGEPYRHYKEVLRAVPRHALQLSSVACSSFTYPSLANGRRRRVLDAVFGEICMQDVNAQKAVEDAASEAREAMGKGAKTMLVEVECTGDAMRSRAVAEVLKEELESFGVDVELEHIRGK</sequence>
<name>A0A6A6TKL3_9PLEO</name>
<protein>
    <submittedName>
        <fullName evidence="1">Uncharacterized protein</fullName>
    </submittedName>
</protein>
<dbReference type="Proteomes" id="UP000799324">
    <property type="component" value="Unassembled WGS sequence"/>
</dbReference>
<accession>A0A6A6TKL3</accession>
<evidence type="ECO:0000313" key="2">
    <source>
        <dbReference type="Proteomes" id="UP000799324"/>
    </source>
</evidence>
<gene>
    <name evidence="1" type="ORF">K491DRAFT_689089</name>
</gene>
<keyword evidence="2" id="KW-1185">Reference proteome</keyword>
<evidence type="ECO:0000313" key="1">
    <source>
        <dbReference type="EMBL" id="KAF2659478.1"/>
    </source>
</evidence>
<dbReference type="EMBL" id="MU004306">
    <property type="protein sequence ID" value="KAF2659478.1"/>
    <property type="molecule type" value="Genomic_DNA"/>
</dbReference>
<dbReference type="AlphaFoldDB" id="A0A6A6TKL3"/>
<reference evidence="1" key="1">
    <citation type="journal article" date="2020" name="Stud. Mycol.">
        <title>101 Dothideomycetes genomes: a test case for predicting lifestyles and emergence of pathogens.</title>
        <authorList>
            <person name="Haridas S."/>
            <person name="Albert R."/>
            <person name="Binder M."/>
            <person name="Bloem J."/>
            <person name="Labutti K."/>
            <person name="Salamov A."/>
            <person name="Andreopoulos B."/>
            <person name="Baker S."/>
            <person name="Barry K."/>
            <person name="Bills G."/>
            <person name="Bluhm B."/>
            <person name="Cannon C."/>
            <person name="Castanera R."/>
            <person name="Culley D."/>
            <person name="Daum C."/>
            <person name="Ezra D."/>
            <person name="Gonzalez J."/>
            <person name="Henrissat B."/>
            <person name="Kuo A."/>
            <person name="Liang C."/>
            <person name="Lipzen A."/>
            <person name="Lutzoni F."/>
            <person name="Magnuson J."/>
            <person name="Mondo S."/>
            <person name="Nolan M."/>
            <person name="Ohm R."/>
            <person name="Pangilinan J."/>
            <person name="Park H.-J."/>
            <person name="Ramirez L."/>
            <person name="Alfaro M."/>
            <person name="Sun H."/>
            <person name="Tritt A."/>
            <person name="Yoshinaga Y."/>
            <person name="Zwiers L.-H."/>
            <person name="Turgeon B."/>
            <person name="Goodwin S."/>
            <person name="Spatafora J."/>
            <person name="Crous P."/>
            <person name="Grigoriev I."/>
        </authorList>
    </citation>
    <scope>NUCLEOTIDE SEQUENCE</scope>
    <source>
        <strain evidence="1">CBS 122681</strain>
    </source>
</reference>
<proteinExistence type="predicted"/>
<organism evidence="1 2">
    <name type="scientific">Lophiostoma macrostomum CBS 122681</name>
    <dbReference type="NCBI Taxonomy" id="1314788"/>
    <lineage>
        <taxon>Eukaryota</taxon>
        <taxon>Fungi</taxon>
        <taxon>Dikarya</taxon>
        <taxon>Ascomycota</taxon>
        <taxon>Pezizomycotina</taxon>
        <taxon>Dothideomycetes</taxon>
        <taxon>Pleosporomycetidae</taxon>
        <taxon>Pleosporales</taxon>
        <taxon>Lophiostomataceae</taxon>
        <taxon>Lophiostoma</taxon>
    </lineage>
</organism>